<dbReference type="EnsemblPlants" id="OMERI05G06380.1">
    <property type="protein sequence ID" value="OMERI05G06380.1"/>
    <property type="gene ID" value="OMERI05G06380"/>
</dbReference>
<dbReference type="HOGENOM" id="CLU_108684_0_0_1"/>
<reference evidence="2" key="1">
    <citation type="submission" date="2015-04" db="UniProtKB">
        <authorList>
            <consortium name="EnsemblPlants"/>
        </authorList>
    </citation>
    <scope>IDENTIFICATION</scope>
</reference>
<feature type="compositionally biased region" description="Low complexity" evidence="1">
    <location>
        <begin position="1"/>
        <end position="22"/>
    </location>
</feature>
<accession>A0A0E0DNC3</accession>
<sequence>MEAAPAGAARAAEAGGSERATANNNEAADGGGLGGRRRQRRQRTTTPPPSYSYVLSLSALDSRLRAGGHDKALPRRPLYHLVSHLTGAAPHPFFSLLDAQEGAAARRQKSALDAGGDKWEAVATLAITTLALPWFFPQHGHKRISWRQKSALEVLVAKISVWGKAWGP</sequence>
<keyword evidence="3" id="KW-1185">Reference proteome</keyword>
<dbReference type="Proteomes" id="UP000008021">
    <property type="component" value="Chromosome 5"/>
</dbReference>
<organism evidence="2">
    <name type="scientific">Oryza meridionalis</name>
    <dbReference type="NCBI Taxonomy" id="40149"/>
    <lineage>
        <taxon>Eukaryota</taxon>
        <taxon>Viridiplantae</taxon>
        <taxon>Streptophyta</taxon>
        <taxon>Embryophyta</taxon>
        <taxon>Tracheophyta</taxon>
        <taxon>Spermatophyta</taxon>
        <taxon>Magnoliopsida</taxon>
        <taxon>Liliopsida</taxon>
        <taxon>Poales</taxon>
        <taxon>Poaceae</taxon>
        <taxon>BOP clade</taxon>
        <taxon>Oryzoideae</taxon>
        <taxon>Oryzeae</taxon>
        <taxon>Oryzinae</taxon>
        <taxon>Oryza</taxon>
    </lineage>
</organism>
<name>A0A0E0DNC3_9ORYZ</name>
<reference evidence="2" key="2">
    <citation type="submission" date="2018-05" db="EMBL/GenBank/DDBJ databases">
        <title>OmerRS3 (Oryza meridionalis Reference Sequence Version 3).</title>
        <authorList>
            <person name="Zhang J."/>
            <person name="Kudrna D."/>
            <person name="Lee S."/>
            <person name="Talag J."/>
            <person name="Welchert J."/>
            <person name="Wing R.A."/>
        </authorList>
    </citation>
    <scope>NUCLEOTIDE SEQUENCE [LARGE SCALE GENOMIC DNA]</scope>
    <source>
        <strain evidence="2">cv. OR44</strain>
    </source>
</reference>
<proteinExistence type="predicted"/>
<dbReference type="AlphaFoldDB" id="A0A0E0DNC3"/>
<protein>
    <submittedName>
        <fullName evidence="2">Uncharacterized protein</fullName>
    </submittedName>
</protein>
<feature type="region of interest" description="Disordered" evidence="1">
    <location>
        <begin position="1"/>
        <end position="51"/>
    </location>
</feature>
<evidence type="ECO:0000313" key="3">
    <source>
        <dbReference type="Proteomes" id="UP000008021"/>
    </source>
</evidence>
<dbReference type="Gramene" id="OMERI05G06380.1">
    <property type="protein sequence ID" value="OMERI05G06380.1"/>
    <property type="gene ID" value="OMERI05G06380"/>
</dbReference>
<evidence type="ECO:0000256" key="1">
    <source>
        <dbReference type="SAM" id="MobiDB-lite"/>
    </source>
</evidence>
<evidence type="ECO:0000313" key="2">
    <source>
        <dbReference type="EnsemblPlants" id="OMERI05G06380.1"/>
    </source>
</evidence>